<accession>A0AAD5RA02</accession>
<keyword evidence="2" id="KW-1185">Reference proteome</keyword>
<comment type="caution">
    <text evidence="1">The sequence shown here is derived from an EMBL/GenBank/DDBJ whole genome shotgun (WGS) entry which is preliminary data.</text>
</comment>
<dbReference type="Proteomes" id="UP001196413">
    <property type="component" value="Unassembled WGS sequence"/>
</dbReference>
<organism evidence="1 2">
    <name type="scientific">Parelaphostrongylus tenuis</name>
    <name type="common">Meningeal worm</name>
    <dbReference type="NCBI Taxonomy" id="148309"/>
    <lineage>
        <taxon>Eukaryota</taxon>
        <taxon>Metazoa</taxon>
        <taxon>Ecdysozoa</taxon>
        <taxon>Nematoda</taxon>
        <taxon>Chromadorea</taxon>
        <taxon>Rhabditida</taxon>
        <taxon>Rhabditina</taxon>
        <taxon>Rhabditomorpha</taxon>
        <taxon>Strongyloidea</taxon>
        <taxon>Metastrongylidae</taxon>
        <taxon>Parelaphostrongylus</taxon>
    </lineage>
</organism>
<evidence type="ECO:0000313" key="2">
    <source>
        <dbReference type="Proteomes" id="UP001196413"/>
    </source>
</evidence>
<dbReference type="AlphaFoldDB" id="A0AAD5RA02"/>
<reference evidence="1" key="1">
    <citation type="submission" date="2021-06" db="EMBL/GenBank/DDBJ databases">
        <title>Parelaphostrongylus tenuis whole genome reference sequence.</title>
        <authorList>
            <person name="Garwood T.J."/>
            <person name="Larsen P.A."/>
            <person name="Fountain-Jones N.M."/>
            <person name="Garbe J.R."/>
            <person name="Macchietto M.G."/>
            <person name="Kania S.A."/>
            <person name="Gerhold R.W."/>
            <person name="Richards J.E."/>
            <person name="Wolf T.M."/>
        </authorList>
    </citation>
    <scope>NUCLEOTIDE SEQUENCE</scope>
    <source>
        <strain evidence="1">MNPRO001-30</strain>
        <tissue evidence="1">Meninges</tissue>
    </source>
</reference>
<sequence>MNSSVPDDIAVDGTVNCSLENEELAHVSTQKLQNLTLSTECHRKNGVSPCSSDSYDDLHPAMQTGEPKKWTPPKIPPNNECIVDITHEKPSGRYAITAWCCIVKIRSDHVICYAPVPEIHKVLVKADLLERALSCEKATNVVKLGNWINLTCELRCKREYDDVRPPHFSHIATRVCSVPRINPPIESWNQRLISNLLQIFLHFDLSKAQNVRRASAEGEKYFILNSTHTIPVLVPVKRLDQMIDTNLTADKVIAFWATRLRRVLKCDMFLLDSEEIVEKMDGHISAIFEKVQSYHVRATYGSVLVSGINPFHLEL</sequence>
<protein>
    <submittedName>
        <fullName evidence="1">Uncharacterized protein</fullName>
    </submittedName>
</protein>
<dbReference type="EMBL" id="JAHQIW010007152">
    <property type="protein sequence ID" value="KAJ1372493.1"/>
    <property type="molecule type" value="Genomic_DNA"/>
</dbReference>
<evidence type="ECO:0000313" key="1">
    <source>
        <dbReference type="EMBL" id="KAJ1372493.1"/>
    </source>
</evidence>
<name>A0AAD5RA02_PARTN</name>
<proteinExistence type="predicted"/>
<gene>
    <name evidence="1" type="ORF">KIN20_034664</name>
</gene>